<dbReference type="Gene3D" id="3.30.200.20">
    <property type="entry name" value="Phosphorylase Kinase, domain 1"/>
    <property type="match status" value="1"/>
</dbReference>
<reference evidence="6 7" key="1">
    <citation type="submission" date="2021-02" db="EMBL/GenBank/DDBJ databases">
        <title>Porcisia hertigi Genome sequencing and assembly.</title>
        <authorList>
            <person name="Almutairi H."/>
            <person name="Gatherer D."/>
        </authorList>
    </citation>
    <scope>NUCLEOTIDE SEQUENCE [LARGE SCALE GENOMIC DNA]</scope>
    <source>
        <strain evidence="6 7">C119</strain>
    </source>
</reference>
<keyword evidence="3" id="KW-0067">ATP-binding</keyword>
<feature type="region of interest" description="Disordered" evidence="4">
    <location>
        <begin position="1"/>
        <end position="27"/>
    </location>
</feature>
<evidence type="ECO:0000256" key="2">
    <source>
        <dbReference type="ARBA" id="ARBA00022741"/>
    </source>
</evidence>
<evidence type="ECO:0000256" key="4">
    <source>
        <dbReference type="SAM" id="MobiDB-lite"/>
    </source>
</evidence>
<dbReference type="OrthoDB" id="278198at2759"/>
<feature type="domain" description="Protein kinase" evidence="5">
    <location>
        <begin position="123"/>
        <end position="501"/>
    </location>
</feature>
<dbReference type="Proteomes" id="UP000674318">
    <property type="component" value="Unassembled WGS sequence"/>
</dbReference>
<dbReference type="PROSITE" id="PS00108">
    <property type="entry name" value="PROTEIN_KINASE_ST"/>
    <property type="match status" value="1"/>
</dbReference>
<name>A0A836LJ79_9TRYP</name>
<dbReference type="SUPFAM" id="SSF56112">
    <property type="entry name" value="Protein kinase-like (PK-like)"/>
    <property type="match status" value="1"/>
</dbReference>
<dbReference type="InterPro" id="IPR008271">
    <property type="entry name" value="Ser/Thr_kinase_AS"/>
</dbReference>
<comment type="caution">
    <text evidence="6">The sequence shown here is derived from an EMBL/GenBank/DDBJ whole genome shotgun (WGS) entry which is preliminary data.</text>
</comment>
<dbReference type="GO" id="GO:0004674">
    <property type="term" value="F:protein serine/threonine kinase activity"/>
    <property type="evidence" value="ECO:0007669"/>
    <property type="project" value="TreeGrafter"/>
</dbReference>
<organism evidence="6 7">
    <name type="scientific">Porcisia hertigi</name>
    <dbReference type="NCBI Taxonomy" id="2761500"/>
    <lineage>
        <taxon>Eukaryota</taxon>
        <taxon>Discoba</taxon>
        <taxon>Euglenozoa</taxon>
        <taxon>Kinetoplastea</taxon>
        <taxon>Metakinetoplastina</taxon>
        <taxon>Trypanosomatida</taxon>
        <taxon>Trypanosomatidae</taxon>
        <taxon>Leishmaniinae</taxon>
        <taxon>Porcisia</taxon>
    </lineage>
</organism>
<evidence type="ECO:0000256" key="1">
    <source>
        <dbReference type="ARBA" id="ARBA00006485"/>
    </source>
</evidence>
<dbReference type="InterPro" id="IPR000719">
    <property type="entry name" value="Prot_kinase_dom"/>
</dbReference>
<sequence length="549" mass="61478">MRTSNTSGHYRLGTGTPASANAVSRPPPIPAGATLPAVFVKTSNVEPAVLPQPQVRSTASIVSPSYAAGTNGFPRLRSLTPTPYAGAPGSPCRRHRFVGVNLPSAPPPSLDFSSIQRTVKEVYEVHEKLSEGTYGEVYKGVDKRTGAAVALKRLKMLATHHGFPQTSLREVIALRHIQIQRERLEEKLRKDADHRGLAAVTDPLAEVSQLCDVLIYDRQQRDIVLVFPYATASLAGLCRRQFAFTPSELAFLMKKLFVAVRKLHEMRIIHRDIKSDNVLVTSEGEVQLTDFGLCSISAFGSSQSGGHVWRTPSVITLAYRPPEMLLGSTAYDEKVDIWSVGCLLAQMYLLEPPFYKHRTQAQAQQQQQQQRTPERTAATELEQLSRITEVLGPLPPVRVYHPDSCQHMRILEQLEMQGRQAESGKAAQPANWGKLQTIFEPSFLFQQFHGFRGWFEAELQRSRHQLHRRPTQACMDVLCATLQLDPQQRPTAAELLRMPYFTTLDDAPLLGSYQRLLPVTPEREAEVRRGFMMKVQRTGDSHTQRGPHK</sequence>
<evidence type="ECO:0000256" key="3">
    <source>
        <dbReference type="ARBA" id="ARBA00022840"/>
    </source>
</evidence>
<dbReference type="InterPro" id="IPR050108">
    <property type="entry name" value="CDK"/>
</dbReference>
<evidence type="ECO:0000313" key="6">
    <source>
        <dbReference type="EMBL" id="KAG5510535.1"/>
    </source>
</evidence>
<gene>
    <name evidence="6" type="ORF">JKF63_06832</name>
</gene>
<dbReference type="GeneID" id="94292857"/>
<accession>A0A836LJ79</accession>
<dbReference type="GO" id="GO:0005524">
    <property type="term" value="F:ATP binding"/>
    <property type="evidence" value="ECO:0007669"/>
    <property type="project" value="UniProtKB-KW"/>
</dbReference>
<dbReference type="RefSeq" id="XP_067759139.1">
    <property type="nucleotide sequence ID" value="XM_067902780.1"/>
</dbReference>
<dbReference type="KEGG" id="phet:94292857"/>
<dbReference type="PANTHER" id="PTHR24056:SF441">
    <property type="entry name" value="KINASE, PUTATIVE-RELATED"/>
    <property type="match status" value="1"/>
</dbReference>
<keyword evidence="7" id="KW-1185">Reference proteome</keyword>
<dbReference type="InterPro" id="IPR011009">
    <property type="entry name" value="Kinase-like_dom_sf"/>
</dbReference>
<keyword evidence="2" id="KW-0547">Nucleotide-binding</keyword>
<dbReference type="PANTHER" id="PTHR24056">
    <property type="entry name" value="CELL DIVISION PROTEIN KINASE"/>
    <property type="match status" value="1"/>
</dbReference>
<dbReference type="FunFam" id="1.10.510.10:FF:001556">
    <property type="entry name" value="CMGC family protein kinase"/>
    <property type="match status" value="1"/>
</dbReference>
<proteinExistence type="inferred from homology"/>
<dbReference type="SMART" id="SM00220">
    <property type="entry name" value="S_TKc"/>
    <property type="match status" value="1"/>
</dbReference>
<dbReference type="EMBL" id="JAFJZO010000009">
    <property type="protein sequence ID" value="KAG5510535.1"/>
    <property type="molecule type" value="Genomic_DNA"/>
</dbReference>
<dbReference type="PROSITE" id="PS50011">
    <property type="entry name" value="PROTEIN_KINASE_DOM"/>
    <property type="match status" value="1"/>
</dbReference>
<dbReference type="FunFam" id="3.30.200.20:FF:000973">
    <property type="entry name" value="Kinase, CMGC CDK"/>
    <property type="match status" value="1"/>
</dbReference>
<evidence type="ECO:0000313" key="7">
    <source>
        <dbReference type="Proteomes" id="UP000674318"/>
    </source>
</evidence>
<dbReference type="Gene3D" id="1.10.510.10">
    <property type="entry name" value="Transferase(Phosphotransferase) domain 1"/>
    <property type="match status" value="1"/>
</dbReference>
<dbReference type="AlphaFoldDB" id="A0A836LJ79"/>
<evidence type="ECO:0000259" key="5">
    <source>
        <dbReference type="PROSITE" id="PS50011"/>
    </source>
</evidence>
<comment type="similarity">
    <text evidence="1">Belongs to the protein kinase superfamily. CMGC Ser/Thr protein kinase family. CDC2/CDKX subfamily.</text>
</comment>
<dbReference type="GO" id="GO:0005634">
    <property type="term" value="C:nucleus"/>
    <property type="evidence" value="ECO:0007669"/>
    <property type="project" value="TreeGrafter"/>
</dbReference>
<dbReference type="Pfam" id="PF00069">
    <property type="entry name" value="Pkinase"/>
    <property type="match status" value="1"/>
</dbReference>
<protein>
    <recommendedName>
        <fullName evidence="5">Protein kinase domain-containing protein</fullName>
    </recommendedName>
</protein>